<keyword evidence="5 8" id="KW-0175">Coiled coil</keyword>
<evidence type="ECO:0000256" key="8">
    <source>
        <dbReference type="SAM" id="Coils"/>
    </source>
</evidence>
<protein>
    <submittedName>
        <fullName evidence="10 11">Uncharacterized protein LOC110787386 isoform X1</fullName>
    </submittedName>
</protein>
<keyword evidence="3" id="KW-0156">Chromatin regulator</keyword>
<dbReference type="GO" id="GO:0005634">
    <property type="term" value="C:nucleus"/>
    <property type="evidence" value="ECO:0007669"/>
    <property type="project" value="UniProtKB-SubCell"/>
</dbReference>
<sequence>MPMEANGQKLSNPGARLTILLTKREKLQDELRNIEKQVFELETTYLQDSNHFGHVLKGFEGFLGSTKSATKLKSRQVDVMMSVLDDQRVEAYLQMDRANQRREGWCHEGKRIQVVRCTDCKMKMMQCEVYSSCLVICFDLQRCISTDLTVYTMEWSFKGYGLINHGLDMARPFGAQ</sequence>
<evidence type="ECO:0000256" key="2">
    <source>
        <dbReference type="ARBA" id="ARBA00010916"/>
    </source>
</evidence>
<evidence type="ECO:0000256" key="3">
    <source>
        <dbReference type="ARBA" id="ARBA00022853"/>
    </source>
</evidence>
<evidence type="ECO:0000313" key="9">
    <source>
        <dbReference type="Proteomes" id="UP000813463"/>
    </source>
</evidence>
<dbReference type="OrthoDB" id="440324at2759"/>
<evidence type="ECO:0000256" key="7">
    <source>
        <dbReference type="ARBA" id="ARBA00023242"/>
    </source>
</evidence>
<evidence type="ECO:0000313" key="11">
    <source>
        <dbReference type="RefSeq" id="XP_021847698.1"/>
    </source>
</evidence>
<dbReference type="AlphaFoldDB" id="A0A9R0IET6"/>
<reference evidence="10 11" key="2">
    <citation type="submission" date="2025-04" db="UniProtKB">
        <authorList>
            <consortium name="RefSeq"/>
        </authorList>
    </citation>
    <scope>IDENTIFICATION</scope>
</reference>
<proteinExistence type="inferred from homology"/>
<keyword evidence="7" id="KW-0539">Nucleus</keyword>
<dbReference type="InterPro" id="IPR015418">
    <property type="entry name" value="Eaf6"/>
</dbReference>
<evidence type="ECO:0000313" key="10">
    <source>
        <dbReference type="RefSeq" id="XP_021847697.1"/>
    </source>
</evidence>
<evidence type="ECO:0000256" key="1">
    <source>
        <dbReference type="ARBA" id="ARBA00004123"/>
    </source>
</evidence>
<keyword evidence="4" id="KW-0805">Transcription regulation</keyword>
<comment type="subcellular location">
    <subcellularLocation>
        <location evidence="1">Nucleus</location>
    </subcellularLocation>
</comment>
<keyword evidence="6" id="KW-0804">Transcription</keyword>
<evidence type="ECO:0000256" key="6">
    <source>
        <dbReference type="ARBA" id="ARBA00023163"/>
    </source>
</evidence>
<dbReference type="Pfam" id="PF09340">
    <property type="entry name" value="NuA4"/>
    <property type="match status" value="1"/>
</dbReference>
<feature type="coiled-coil region" evidence="8">
    <location>
        <begin position="17"/>
        <end position="44"/>
    </location>
</feature>
<organism evidence="9 11">
    <name type="scientific">Spinacia oleracea</name>
    <name type="common">Spinach</name>
    <dbReference type="NCBI Taxonomy" id="3562"/>
    <lineage>
        <taxon>Eukaryota</taxon>
        <taxon>Viridiplantae</taxon>
        <taxon>Streptophyta</taxon>
        <taxon>Embryophyta</taxon>
        <taxon>Tracheophyta</taxon>
        <taxon>Spermatophyta</taxon>
        <taxon>Magnoliopsida</taxon>
        <taxon>eudicotyledons</taxon>
        <taxon>Gunneridae</taxon>
        <taxon>Pentapetalae</taxon>
        <taxon>Caryophyllales</taxon>
        <taxon>Chenopodiaceae</taxon>
        <taxon>Chenopodioideae</taxon>
        <taxon>Anserineae</taxon>
        <taxon>Spinacia</taxon>
    </lineage>
</organism>
<dbReference type="PANTHER" id="PTHR13476">
    <property type="entry name" value="CHROMATIN MODIFICATION-RELATED PROTEIN MEAF6"/>
    <property type="match status" value="1"/>
</dbReference>
<evidence type="ECO:0000256" key="5">
    <source>
        <dbReference type="ARBA" id="ARBA00023054"/>
    </source>
</evidence>
<dbReference type="GeneID" id="110787386"/>
<evidence type="ECO:0000256" key="4">
    <source>
        <dbReference type="ARBA" id="ARBA00023015"/>
    </source>
</evidence>
<dbReference type="GO" id="GO:0006325">
    <property type="term" value="P:chromatin organization"/>
    <property type="evidence" value="ECO:0007669"/>
    <property type="project" value="UniProtKB-KW"/>
</dbReference>
<dbReference type="Proteomes" id="UP000813463">
    <property type="component" value="Chromosome 3"/>
</dbReference>
<keyword evidence="9" id="KW-1185">Reference proteome</keyword>
<dbReference type="RefSeq" id="XP_021847697.1">
    <property type="nucleotide sequence ID" value="XM_021992005.1"/>
</dbReference>
<dbReference type="GO" id="GO:0000123">
    <property type="term" value="C:histone acetyltransferase complex"/>
    <property type="evidence" value="ECO:0007669"/>
    <property type="project" value="InterPro"/>
</dbReference>
<dbReference type="KEGG" id="soe:110787386"/>
<accession>A0A9R0IET6</accession>
<comment type="similarity">
    <text evidence="2">Belongs to the EAF6 family.</text>
</comment>
<name>A0A9R0IET6_SPIOL</name>
<gene>
    <name evidence="10 11" type="primary">LOC110787386</name>
</gene>
<dbReference type="RefSeq" id="XP_021847698.1">
    <property type="nucleotide sequence ID" value="XM_021992006.1"/>
</dbReference>
<reference evidence="9" key="1">
    <citation type="journal article" date="2021" name="Nat. Commun.">
        <title>Genomic analyses provide insights into spinach domestication and the genetic basis of agronomic traits.</title>
        <authorList>
            <person name="Cai X."/>
            <person name="Sun X."/>
            <person name="Xu C."/>
            <person name="Sun H."/>
            <person name="Wang X."/>
            <person name="Ge C."/>
            <person name="Zhang Z."/>
            <person name="Wang Q."/>
            <person name="Fei Z."/>
            <person name="Jiao C."/>
            <person name="Wang Q."/>
        </authorList>
    </citation>
    <scope>NUCLEOTIDE SEQUENCE [LARGE SCALE GENOMIC DNA]</scope>
    <source>
        <strain evidence="9">cv. Varoflay</strain>
    </source>
</reference>